<name>C9SDC0_VERA1</name>
<dbReference type="RefSeq" id="XP_003007042.1">
    <property type="nucleotide sequence ID" value="XM_003006996.1"/>
</dbReference>
<evidence type="ECO:0000256" key="1">
    <source>
        <dbReference type="SAM" id="MobiDB-lite"/>
    </source>
</evidence>
<accession>C9SDC0</accession>
<dbReference type="GeneID" id="9533196"/>
<evidence type="ECO:0000313" key="2">
    <source>
        <dbReference type="EMBL" id="EEY17072.1"/>
    </source>
</evidence>
<organism evidence="3">
    <name type="scientific">Verticillium alfalfae (strain VaMs.102 / ATCC MYA-4576 / FGSC 10136)</name>
    <name type="common">Verticillium wilt of alfalfa</name>
    <name type="synonym">Verticillium albo-atrum</name>
    <dbReference type="NCBI Taxonomy" id="526221"/>
    <lineage>
        <taxon>Eukaryota</taxon>
        <taxon>Fungi</taxon>
        <taxon>Dikarya</taxon>
        <taxon>Ascomycota</taxon>
        <taxon>Pezizomycotina</taxon>
        <taxon>Sordariomycetes</taxon>
        <taxon>Hypocreomycetidae</taxon>
        <taxon>Glomerellales</taxon>
        <taxon>Plectosphaerellaceae</taxon>
        <taxon>Verticillium</taxon>
    </lineage>
</organism>
<dbReference type="KEGG" id="val:VDBG_03181"/>
<feature type="region of interest" description="Disordered" evidence="1">
    <location>
        <begin position="46"/>
        <end position="112"/>
    </location>
</feature>
<dbReference type="AlphaFoldDB" id="C9SDC0"/>
<evidence type="ECO:0000313" key="3">
    <source>
        <dbReference type="Proteomes" id="UP000008698"/>
    </source>
</evidence>
<dbReference type="Proteomes" id="UP000008698">
    <property type="component" value="Unassembled WGS sequence"/>
</dbReference>
<reference evidence="3" key="1">
    <citation type="journal article" date="2011" name="PLoS Pathog.">
        <title>Comparative genomics yields insights into niche adaptation of plant vascular wilt pathogens.</title>
        <authorList>
            <person name="Klosterman S.J."/>
            <person name="Subbarao K.V."/>
            <person name="Kang S."/>
            <person name="Veronese P."/>
            <person name="Gold S.E."/>
            <person name="Thomma B.P.H.J."/>
            <person name="Chen Z."/>
            <person name="Henrissat B."/>
            <person name="Lee Y.-H."/>
            <person name="Park J."/>
            <person name="Garcia-Pedrajas M.D."/>
            <person name="Barbara D.J."/>
            <person name="Anchieta A."/>
            <person name="de Jonge R."/>
            <person name="Santhanam P."/>
            <person name="Maruthachalam K."/>
            <person name="Atallah Z."/>
            <person name="Amyotte S.G."/>
            <person name="Paz Z."/>
            <person name="Inderbitzin P."/>
            <person name="Hayes R.J."/>
            <person name="Heiman D.I."/>
            <person name="Young S."/>
            <person name="Zeng Q."/>
            <person name="Engels R."/>
            <person name="Galagan J."/>
            <person name="Cuomo C.A."/>
            <person name="Dobinson K.F."/>
            <person name="Ma L.-J."/>
        </authorList>
    </citation>
    <scope>NUCLEOTIDE SEQUENCE [LARGE SCALE GENOMIC DNA]</scope>
    <source>
        <strain evidence="3">VaMs.102 / ATCC MYA-4576 / FGSC 10136</strain>
    </source>
</reference>
<dbReference type="HOGENOM" id="CLU_1983259_0_0_1"/>
<keyword evidence="3" id="KW-1185">Reference proteome</keyword>
<gene>
    <name evidence="2" type="ORF">VDBG_03181</name>
</gene>
<sequence>MWRYGGPVGSSLILPFKTSVYDVILGVVPALEASSKSTPFRRDVAFGQSSRGNDGWRNSGGSVADCHSSMGTSRTLGARCSGVEMNSNENRRKAPASASAMQSGHAAGSVETTAGGWPTLGIIRAG</sequence>
<protein>
    <submittedName>
        <fullName evidence="2">Predicted protein</fullName>
    </submittedName>
</protein>
<dbReference type="EMBL" id="DS985216">
    <property type="protein sequence ID" value="EEY17072.1"/>
    <property type="molecule type" value="Genomic_DNA"/>
</dbReference>
<proteinExistence type="predicted"/>